<gene>
    <name evidence="3" type="ORF">Fuma_06113</name>
</gene>
<protein>
    <submittedName>
        <fullName evidence="3">Uncharacterized protein</fullName>
    </submittedName>
</protein>
<feature type="signal peptide" evidence="2">
    <location>
        <begin position="1"/>
        <end position="21"/>
    </location>
</feature>
<dbReference type="KEGG" id="fmr:Fuma_06113"/>
<keyword evidence="4" id="KW-1185">Reference proteome</keyword>
<sequence precursor="true">MNRAVSSILIPLLLVSQSLFSVPHSHAGSSIAEPDGHAARPHVHLHDSHHDHGHHEDGDDTPSSTGEQVPDHDSDTVYAGDDQLLHDGRVAKVAKTELAAVYFIADDSSANAAVGRLWSQFGLQPLLLRPKCARYLQLLSMRC</sequence>
<evidence type="ECO:0000313" key="4">
    <source>
        <dbReference type="Proteomes" id="UP000187735"/>
    </source>
</evidence>
<dbReference type="EMBL" id="CP017641">
    <property type="protein sequence ID" value="APZ96444.1"/>
    <property type="molecule type" value="Genomic_DNA"/>
</dbReference>
<dbReference type="STRING" id="1891926.Fuma_06113"/>
<organism evidence="3 4">
    <name type="scientific">Fuerstiella marisgermanici</name>
    <dbReference type="NCBI Taxonomy" id="1891926"/>
    <lineage>
        <taxon>Bacteria</taxon>
        <taxon>Pseudomonadati</taxon>
        <taxon>Planctomycetota</taxon>
        <taxon>Planctomycetia</taxon>
        <taxon>Planctomycetales</taxon>
        <taxon>Planctomycetaceae</taxon>
        <taxon>Fuerstiella</taxon>
    </lineage>
</organism>
<evidence type="ECO:0000313" key="3">
    <source>
        <dbReference type="EMBL" id="APZ96444.1"/>
    </source>
</evidence>
<accession>A0A1P8WQW1</accession>
<proteinExistence type="predicted"/>
<reference evidence="3 4" key="1">
    <citation type="journal article" date="2016" name="Front. Microbiol.">
        <title>Fuerstia marisgermanicae gen. nov., sp. nov., an Unusual Member of the Phylum Planctomycetes from the German Wadden Sea.</title>
        <authorList>
            <person name="Kohn T."/>
            <person name="Heuer A."/>
            <person name="Jogler M."/>
            <person name="Vollmers J."/>
            <person name="Boedeker C."/>
            <person name="Bunk B."/>
            <person name="Rast P."/>
            <person name="Borchert D."/>
            <person name="Glockner I."/>
            <person name="Freese H.M."/>
            <person name="Klenk H.P."/>
            <person name="Overmann J."/>
            <person name="Kaster A.K."/>
            <person name="Rohde M."/>
            <person name="Wiegand S."/>
            <person name="Jogler C."/>
        </authorList>
    </citation>
    <scope>NUCLEOTIDE SEQUENCE [LARGE SCALE GENOMIC DNA]</scope>
    <source>
        <strain evidence="3 4">NH11</strain>
    </source>
</reference>
<dbReference type="AlphaFoldDB" id="A0A1P8WQW1"/>
<dbReference type="RefSeq" id="WP_077027470.1">
    <property type="nucleotide sequence ID" value="NZ_CP017641.1"/>
</dbReference>
<keyword evidence="2" id="KW-0732">Signal</keyword>
<feature type="chain" id="PRO_5012840131" evidence="2">
    <location>
        <begin position="22"/>
        <end position="143"/>
    </location>
</feature>
<feature type="region of interest" description="Disordered" evidence="1">
    <location>
        <begin position="25"/>
        <end position="79"/>
    </location>
</feature>
<feature type="compositionally biased region" description="Basic and acidic residues" evidence="1">
    <location>
        <begin position="34"/>
        <end position="57"/>
    </location>
</feature>
<evidence type="ECO:0000256" key="2">
    <source>
        <dbReference type="SAM" id="SignalP"/>
    </source>
</evidence>
<evidence type="ECO:0000256" key="1">
    <source>
        <dbReference type="SAM" id="MobiDB-lite"/>
    </source>
</evidence>
<dbReference type="Proteomes" id="UP000187735">
    <property type="component" value="Chromosome"/>
</dbReference>
<name>A0A1P8WQW1_9PLAN</name>
<dbReference type="OrthoDB" id="278458at2"/>